<dbReference type="PANTHER" id="PTHR24393:SF34">
    <property type="entry name" value="PR_SET DOMAIN 13"/>
    <property type="match status" value="1"/>
</dbReference>
<dbReference type="EnsemblProtists" id="PYU1_T014723">
    <property type="protein sequence ID" value="PYU1_T014723"/>
    <property type="gene ID" value="PYU1_G014692"/>
</dbReference>
<dbReference type="GO" id="GO:0000978">
    <property type="term" value="F:RNA polymerase II cis-regulatory region sequence-specific DNA binding"/>
    <property type="evidence" value="ECO:0007669"/>
    <property type="project" value="TreeGrafter"/>
</dbReference>
<feature type="compositionally biased region" description="Polar residues" evidence="8">
    <location>
        <begin position="413"/>
        <end position="425"/>
    </location>
</feature>
<dbReference type="InterPro" id="IPR036236">
    <property type="entry name" value="Znf_C2H2_sf"/>
</dbReference>
<dbReference type="VEuPathDB" id="FungiDB:PYU1_G014692"/>
<dbReference type="SMART" id="SM00355">
    <property type="entry name" value="ZnF_C2H2"/>
    <property type="match status" value="9"/>
</dbReference>
<name>K3XBX4_GLOUD</name>
<proteinExistence type="predicted"/>
<keyword evidence="3" id="KW-0677">Repeat</keyword>
<dbReference type="FunFam" id="3.30.160.60:FF:000145">
    <property type="entry name" value="Zinc finger protein 574"/>
    <property type="match status" value="1"/>
</dbReference>
<evidence type="ECO:0000256" key="6">
    <source>
        <dbReference type="ARBA" id="ARBA00023242"/>
    </source>
</evidence>
<dbReference type="Pfam" id="PF00096">
    <property type="entry name" value="zf-C2H2"/>
    <property type="match status" value="2"/>
</dbReference>
<keyword evidence="5" id="KW-0862">Zinc</keyword>
<feature type="domain" description="C2H2-type" evidence="9">
    <location>
        <begin position="297"/>
        <end position="327"/>
    </location>
</feature>
<evidence type="ECO:0000256" key="7">
    <source>
        <dbReference type="PROSITE-ProRule" id="PRU00042"/>
    </source>
</evidence>
<dbReference type="InterPro" id="IPR013087">
    <property type="entry name" value="Znf_C2H2_type"/>
</dbReference>
<feature type="domain" description="C2H2-type" evidence="9">
    <location>
        <begin position="161"/>
        <end position="188"/>
    </location>
</feature>
<keyword evidence="6" id="KW-0539">Nucleus</keyword>
<sequence length="425" mass="49043">MFTKKDHLKRHGVRYHEARASGDEYMCDLCDLRFQTRHERELHTRSIDHHARRFQCNAPECGKSYSKREHLKRHVLSVHTPRTTARQDEEEHKDAESNSSKPFWCDLCNIGFAYSHGLVRHQKRSHVNQNKPFECAQCLLAFKKKSDLQAHSYVHTGVMPFECEHCSQRFLKKFHLTRHARTHASHKPAQAQVWFCDEPDCNEMLFSGAEKAQHERDVHHKAESQQQQQKEEEDAAPCSKRKRPQAAAEYPDTSVDADANRRQLLECKICARTFQRKQNLRAHLRTHFEAVDERKLHVCPMPHCANSYTRKSNVMAHYNAVHDTVRSQRFVCPYEGCAGKFGYKKVLQTHIESVHVNPTPAKKKTKQGGWTPMKPKVRILGTTDDDDVNAAVIVITDKEDKEDQRSGDGEDSVMTSSSISKEGNV</sequence>
<feature type="domain" description="C2H2-type" evidence="9">
    <location>
        <begin position="54"/>
        <end position="84"/>
    </location>
</feature>
<dbReference type="PROSITE" id="PS00028">
    <property type="entry name" value="ZINC_FINGER_C2H2_1"/>
    <property type="match status" value="8"/>
</dbReference>
<dbReference type="eggNOG" id="KOG1721">
    <property type="taxonomic scope" value="Eukaryota"/>
</dbReference>
<dbReference type="Gene3D" id="3.30.160.60">
    <property type="entry name" value="Classic Zinc Finger"/>
    <property type="match status" value="6"/>
</dbReference>
<evidence type="ECO:0000256" key="3">
    <source>
        <dbReference type="ARBA" id="ARBA00022737"/>
    </source>
</evidence>
<dbReference type="InParanoid" id="K3XBX4"/>
<reference evidence="11" key="1">
    <citation type="journal article" date="2010" name="Genome Biol.">
        <title>Genome sequence of the necrotrophic plant pathogen Pythium ultimum reveals original pathogenicity mechanisms and effector repertoire.</title>
        <authorList>
            <person name="Levesque C.A."/>
            <person name="Brouwer H."/>
            <person name="Cano L."/>
            <person name="Hamilton J.P."/>
            <person name="Holt C."/>
            <person name="Huitema E."/>
            <person name="Raffaele S."/>
            <person name="Robideau G.P."/>
            <person name="Thines M."/>
            <person name="Win J."/>
            <person name="Zerillo M.M."/>
            <person name="Beakes G.W."/>
            <person name="Boore J.L."/>
            <person name="Busam D."/>
            <person name="Dumas B."/>
            <person name="Ferriera S."/>
            <person name="Fuerstenberg S.I."/>
            <person name="Gachon C.M."/>
            <person name="Gaulin E."/>
            <person name="Govers F."/>
            <person name="Grenville-Briggs L."/>
            <person name="Horner N."/>
            <person name="Hostetler J."/>
            <person name="Jiang R.H."/>
            <person name="Johnson J."/>
            <person name="Krajaejun T."/>
            <person name="Lin H."/>
            <person name="Meijer H.J."/>
            <person name="Moore B."/>
            <person name="Morris P."/>
            <person name="Phuntmart V."/>
            <person name="Puiu D."/>
            <person name="Shetty J."/>
            <person name="Stajich J.E."/>
            <person name="Tripathy S."/>
            <person name="Wawra S."/>
            <person name="van West P."/>
            <person name="Whitty B.R."/>
            <person name="Coutinho P.M."/>
            <person name="Henrissat B."/>
            <person name="Martin F."/>
            <person name="Thomas P.D."/>
            <person name="Tyler B.M."/>
            <person name="De Vries R.P."/>
            <person name="Kamoun S."/>
            <person name="Yandell M."/>
            <person name="Tisserat N."/>
            <person name="Buell C.R."/>
        </authorList>
    </citation>
    <scope>NUCLEOTIDE SEQUENCE</scope>
    <source>
        <strain evidence="11">DAOM:BR144</strain>
    </source>
</reference>
<accession>K3XBX4</accession>
<keyword evidence="11" id="KW-1185">Reference proteome</keyword>
<organism evidence="10 11">
    <name type="scientific">Globisporangium ultimum (strain ATCC 200006 / CBS 805.95 / DAOM BR144)</name>
    <name type="common">Pythium ultimum</name>
    <dbReference type="NCBI Taxonomy" id="431595"/>
    <lineage>
        <taxon>Eukaryota</taxon>
        <taxon>Sar</taxon>
        <taxon>Stramenopiles</taxon>
        <taxon>Oomycota</taxon>
        <taxon>Peronosporomycetes</taxon>
        <taxon>Pythiales</taxon>
        <taxon>Pythiaceae</taxon>
        <taxon>Globisporangium</taxon>
    </lineage>
</organism>
<feature type="region of interest" description="Disordered" evidence="8">
    <location>
        <begin position="395"/>
        <end position="425"/>
    </location>
</feature>
<feature type="domain" description="C2H2-type" evidence="9">
    <location>
        <begin position="103"/>
        <end position="131"/>
    </location>
</feature>
<dbReference type="Proteomes" id="UP000019132">
    <property type="component" value="Unassembled WGS sequence"/>
</dbReference>
<evidence type="ECO:0000313" key="11">
    <source>
        <dbReference type="Proteomes" id="UP000019132"/>
    </source>
</evidence>
<evidence type="ECO:0000256" key="5">
    <source>
        <dbReference type="ARBA" id="ARBA00022833"/>
    </source>
</evidence>
<dbReference type="AlphaFoldDB" id="K3XBX4"/>
<dbReference type="EMBL" id="GL376630">
    <property type="status" value="NOT_ANNOTATED_CDS"/>
    <property type="molecule type" value="Genomic_DNA"/>
</dbReference>
<dbReference type="OMA" id="HYNAVHD"/>
<reference evidence="10" key="3">
    <citation type="submission" date="2015-02" db="UniProtKB">
        <authorList>
            <consortium name="EnsemblProtists"/>
        </authorList>
    </citation>
    <scope>IDENTIFICATION</scope>
    <source>
        <strain evidence="10">DAOM BR144</strain>
    </source>
</reference>
<dbReference type="SUPFAM" id="SSF57667">
    <property type="entry name" value="beta-beta-alpha zinc fingers"/>
    <property type="match status" value="4"/>
</dbReference>
<dbReference type="GO" id="GO:0001228">
    <property type="term" value="F:DNA-binding transcription activator activity, RNA polymerase II-specific"/>
    <property type="evidence" value="ECO:0007669"/>
    <property type="project" value="TreeGrafter"/>
</dbReference>
<dbReference type="GO" id="GO:0005634">
    <property type="term" value="C:nucleus"/>
    <property type="evidence" value="ECO:0007669"/>
    <property type="project" value="UniProtKB-SubCell"/>
</dbReference>
<feature type="domain" description="C2H2-type" evidence="9">
    <location>
        <begin position="330"/>
        <end position="360"/>
    </location>
</feature>
<dbReference type="HOGENOM" id="CLU_062335_0_0_1"/>
<evidence type="ECO:0000313" key="10">
    <source>
        <dbReference type="EnsemblProtists" id="PYU1_T014723"/>
    </source>
</evidence>
<dbReference type="GO" id="GO:0008270">
    <property type="term" value="F:zinc ion binding"/>
    <property type="evidence" value="ECO:0007669"/>
    <property type="project" value="UniProtKB-KW"/>
</dbReference>
<comment type="subcellular location">
    <subcellularLocation>
        <location evidence="1">Nucleus</location>
    </subcellularLocation>
</comment>
<protein>
    <recommendedName>
        <fullName evidence="9">C2H2-type domain-containing protein</fullName>
    </recommendedName>
</protein>
<reference evidence="11" key="2">
    <citation type="submission" date="2010-04" db="EMBL/GenBank/DDBJ databases">
        <authorList>
            <person name="Buell R."/>
            <person name="Hamilton J."/>
            <person name="Hostetler J."/>
        </authorList>
    </citation>
    <scope>NUCLEOTIDE SEQUENCE [LARGE SCALE GENOMIC DNA]</scope>
    <source>
        <strain evidence="11">DAOM:BR144</strain>
    </source>
</reference>
<dbReference type="STRING" id="431595.K3XBX4"/>
<evidence type="ECO:0000256" key="8">
    <source>
        <dbReference type="SAM" id="MobiDB-lite"/>
    </source>
</evidence>
<feature type="domain" description="C2H2-type" evidence="9">
    <location>
        <begin position="133"/>
        <end position="160"/>
    </location>
</feature>
<dbReference type="PROSITE" id="PS50157">
    <property type="entry name" value="ZINC_FINGER_C2H2_2"/>
    <property type="match status" value="7"/>
</dbReference>
<feature type="compositionally biased region" description="Basic and acidic residues" evidence="8">
    <location>
        <begin position="396"/>
        <end position="408"/>
    </location>
</feature>
<dbReference type="PANTHER" id="PTHR24393">
    <property type="entry name" value="ZINC FINGER PROTEIN"/>
    <property type="match status" value="1"/>
</dbReference>
<evidence type="ECO:0000256" key="2">
    <source>
        <dbReference type="ARBA" id="ARBA00022723"/>
    </source>
</evidence>
<evidence type="ECO:0000256" key="1">
    <source>
        <dbReference type="ARBA" id="ARBA00004123"/>
    </source>
</evidence>
<keyword evidence="2" id="KW-0479">Metal-binding</keyword>
<feature type="region of interest" description="Disordered" evidence="8">
    <location>
        <begin position="212"/>
        <end position="255"/>
    </location>
</feature>
<feature type="compositionally biased region" description="Basic and acidic residues" evidence="8">
    <location>
        <begin position="85"/>
        <end position="96"/>
    </location>
</feature>
<feature type="region of interest" description="Disordered" evidence="8">
    <location>
        <begin position="79"/>
        <end position="98"/>
    </location>
</feature>
<feature type="compositionally biased region" description="Basic and acidic residues" evidence="8">
    <location>
        <begin position="212"/>
        <end position="223"/>
    </location>
</feature>
<keyword evidence="4 7" id="KW-0863">Zinc-finger</keyword>
<feature type="domain" description="C2H2-type" evidence="9">
    <location>
        <begin position="265"/>
        <end position="287"/>
    </location>
</feature>
<evidence type="ECO:0000259" key="9">
    <source>
        <dbReference type="PROSITE" id="PS50157"/>
    </source>
</evidence>
<evidence type="ECO:0000256" key="4">
    <source>
        <dbReference type="ARBA" id="ARBA00022771"/>
    </source>
</evidence>